<organism evidence="1 2">
    <name type="scientific">Arabidopsis thaliana x Arabidopsis arenosa</name>
    <dbReference type="NCBI Taxonomy" id="1240361"/>
    <lineage>
        <taxon>Eukaryota</taxon>
        <taxon>Viridiplantae</taxon>
        <taxon>Streptophyta</taxon>
        <taxon>Embryophyta</taxon>
        <taxon>Tracheophyta</taxon>
        <taxon>Spermatophyta</taxon>
        <taxon>Magnoliopsida</taxon>
        <taxon>eudicotyledons</taxon>
        <taxon>Gunneridae</taxon>
        <taxon>Pentapetalae</taxon>
        <taxon>rosids</taxon>
        <taxon>malvids</taxon>
        <taxon>Brassicales</taxon>
        <taxon>Brassicaceae</taxon>
        <taxon>Camelineae</taxon>
        <taxon>Arabidopsis</taxon>
    </lineage>
</organism>
<accession>A0A8T2A912</accession>
<keyword evidence="2" id="KW-1185">Reference proteome</keyword>
<reference evidence="1 2" key="1">
    <citation type="submission" date="2020-12" db="EMBL/GenBank/DDBJ databases">
        <title>Concerted genomic and epigenomic changes stabilize Arabidopsis allopolyploids.</title>
        <authorList>
            <person name="Chen Z."/>
        </authorList>
    </citation>
    <scope>NUCLEOTIDE SEQUENCE [LARGE SCALE GENOMIC DNA]</scope>
    <source>
        <strain evidence="1">Allo738</strain>
        <tissue evidence="1">Leaf</tissue>
    </source>
</reference>
<sequence length="55" mass="6527">MAERRQISAIFKTNWDNRGCGSTIMMEIRILQRLVNLIENRIFKVDFATYCKLFA</sequence>
<comment type="caution">
    <text evidence="1">The sequence shown here is derived from an EMBL/GenBank/DDBJ whole genome shotgun (WGS) entry which is preliminary data.</text>
</comment>
<evidence type="ECO:0000313" key="2">
    <source>
        <dbReference type="Proteomes" id="UP000694240"/>
    </source>
</evidence>
<gene>
    <name evidence="1" type="ORF">ISN45_Aa04g026990</name>
</gene>
<dbReference type="Proteomes" id="UP000694240">
    <property type="component" value="Chromosome 9"/>
</dbReference>
<proteinExistence type="predicted"/>
<protein>
    <submittedName>
        <fullName evidence="1">Uncharacterized protein</fullName>
    </submittedName>
</protein>
<dbReference type="EMBL" id="JAEFBK010000009">
    <property type="protein sequence ID" value="KAG7570057.1"/>
    <property type="molecule type" value="Genomic_DNA"/>
</dbReference>
<dbReference type="AlphaFoldDB" id="A0A8T2A912"/>
<name>A0A8T2A912_9BRAS</name>
<evidence type="ECO:0000313" key="1">
    <source>
        <dbReference type="EMBL" id="KAG7570057.1"/>
    </source>
</evidence>